<dbReference type="EMBL" id="CAEZTN010000002">
    <property type="protein sequence ID" value="CAB4562337.1"/>
    <property type="molecule type" value="Genomic_DNA"/>
</dbReference>
<evidence type="ECO:0000313" key="2">
    <source>
        <dbReference type="EMBL" id="CAB4562337.1"/>
    </source>
</evidence>
<dbReference type="Gene3D" id="3.30.1330.10">
    <property type="entry name" value="PurM-like, N-terminal domain"/>
    <property type="match status" value="1"/>
</dbReference>
<dbReference type="CDD" id="cd02194">
    <property type="entry name" value="ThiL"/>
    <property type="match status" value="1"/>
</dbReference>
<dbReference type="InterPro" id="IPR036921">
    <property type="entry name" value="PurM-like_N_sf"/>
</dbReference>
<dbReference type="SUPFAM" id="SSF55326">
    <property type="entry name" value="PurM N-terminal domain-like"/>
    <property type="match status" value="1"/>
</dbReference>
<feature type="domain" description="PurM-like N-terminal" evidence="1">
    <location>
        <begin position="28"/>
        <end position="139"/>
    </location>
</feature>
<protein>
    <submittedName>
        <fullName evidence="2">Unannotated protein</fullName>
    </submittedName>
</protein>
<dbReference type="InterPro" id="IPR006283">
    <property type="entry name" value="ThiL-like"/>
</dbReference>
<dbReference type="InterPro" id="IPR016188">
    <property type="entry name" value="PurM-like_N"/>
</dbReference>
<dbReference type="PIRSF" id="PIRSF005303">
    <property type="entry name" value="Thiam_monoph_kin"/>
    <property type="match status" value="1"/>
</dbReference>
<dbReference type="AlphaFoldDB" id="A0A6J6DEA1"/>
<proteinExistence type="inferred from homology"/>
<reference evidence="2" key="1">
    <citation type="submission" date="2020-05" db="EMBL/GenBank/DDBJ databases">
        <authorList>
            <person name="Chiriac C."/>
            <person name="Salcher M."/>
            <person name="Ghai R."/>
            <person name="Kavagutti S V."/>
        </authorList>
    </citation>
    <scope>NUCLEOTIDE SEQUENCE</scope>
</reference>
<evidence type="ECO:0000259" key="1">
    <source>
        <dbReference type="Pfam" id="PF00586"/>
    </source>
</evidence>
<dbReference type="PANTHER" id="PTHR30270">
    <property type="entry name" value="THIAMINE-MONOPHOSPHATE KINASE"/>
    <property type="match status" value="1"/>
</dbReference>
<dbReference type="HAMAP" id="MF_02128">
    <property type="entry name" value="TMP_kinase"/>
    <property type="match status" value="1"/>
</dbReference>
<dbReference type="Gene3D" id="3.90.650.10">
    <property type="entry name" value="PurM-like C-terminal domain"/>
    <property type="match status" value="1"/>
</dbReference>
<dbReference type="GO" id="GO:0009228">
    <property type="term" value="P:thiamine biosynthetic process"/>
    <property type="evidence" value="ECO:0007669"/>
    <property type="project" value="InterPro"/>
</dbReference>
<accession>A0A6J6DEA1</accession>
<organism evidence="2">
    <name type="scientific">freshwater metagenome</name>
    <dbReference type="NCBI Taxonomy" id="449393"/>
    <lineage>
        <taxon>unclassified sequences</taxon>
        <taxon>metagenomes</taxon>
        <taxon>ecological metagenomes</taxon>
    </lineage>
</organism>
<dbReference type="PANTHER" id="PTHR30270:SF0">
    <property type="entry name" value="THIAMINE-MONOPHOSPHATE KINASE"/>
    <property type="match status" value="1"/>
</dbReference>
<sequence length="317" mass="33538">MNFDEAGVIQLLSGIFGSNHRGVDIGIGDDGAVVKTSDRTVITNDVAVEGTHFQTEWSSAFEIGRKITAANLADVYAMGGQPQYLVVALTLTGDESLDWIEELAQGIAHEANSCGAVVVGGDLAKGENKSISITALGNVQSPIKRSGAQVGDGIYLSSLPGWSAAGLAILQSSITSGPELIGDNDFANHAVSEFSAPTVDYAEAVAFASSGAHSLTDISDAFVIQAKQMADASKVTFEIDQELITKNVEFESLKELADLLETDVWQWIFAGGEDHVFLATGKNLNGFKVGTVIEVIDGQSLTGVEMKKAPDTWRHFQ</sequence>
<name>A0A6J6DEA1_9ZZZZ</name>
<dbReference type="GO" id="GO:0009030">
    <property type="term" value="F:thiamine-phosphate kinase activity"/>
    <property type="evidence" value="ECO:0007669"/>
    <property type="project" value="InterPro"/>
</dbReference>
<dbReference type="InterPro" id="IPR036676">
    <property type="entry name" value="PurM-like_C_sf"/>
</dbReference>
<dbReference type="Pfam" id="PF00586">
    <property type="entry name" value="AIRS"/>
    <property type="match status" value="1"/>
</dbReference>
<dbReference type="SUPFAM" id="SSF56042">
    <property type="entry name" value="PurM C-terminal domain-like"/>
    <property type="match status" value="1"/>
</dbReference>
<dbReference type="NCBIfam" id="TIGR01379">
    <property type="entry name" value="thiL"/>
    <property type="match status" value="1"/>
</dbReference>
<gene>
    <name evidence="2" type="ORF">UFOPK1689_00112</name>
</gene>